<dbReference type="Pfam" id="PF00107">
    <property type="entry name" value="ADH_zinc_N"/>
    <property type="match status" value="1"/>
</dbReference>
<dbReference type="InterPro" id="IPR051397">
    <property type="entry name" value="Zn-ADH-like_protein"/>
</dbReference>
<evidence type="ECO:0000259" key="1">
    <source>
        <dbReference type="SMART" id="SM00829"/>
    </source>
</evidence>
<dbReference type="InterPro" id="IPR036291">
    <property type="entry name" value="NAD(P)-bd_dom_sf"/>
</dbReference>
<dbReference type="InterPro" id="IPR020843">
    <property type="entry name" value="ER"/>
</dbReference>
<evidence type="ECO:0000313" key="3">
    <source>
        <dbReference type="Proteomes" id="UP000182063"/>
    </source>
</evidence>
<name>A0A1L3ZSP9_9SPHN</name>
<protein>
    <submittedName>
        <fullName evidence="2">Alcohol dehydrogenase</fullName>
    </submittedName>
</protein>
<proteinExistence type="predicted"/>
<dbReference type="AlphaFoldDB" id="A0A1L3ZSP9"/>
<dbReference type="SUPFAM" id="SSF51735">
    <property type="entry name" value="NAD(P)-binding Rossmann-fold domains"/>
    <property type="match status" value="1"/>
</dbReference>
<dbReference type="Gene3D" id="3.90.180.10">
    <property type="entry name" value="Medium-chain alcohol dehydrogenases, catalytic domain"/>
    <property type="match status" value="1"/>
</dbReference>
<reference evidence="3" key="1">
    <citation type="submission" date="2016-11" db="EMBL/GenBank/DDBJ databases">
        <title>Complete Genome Sequence of alachlor-degrading Sphingomonas sp. strain JJ-A5.</title>
        <authorList>
            <person name="Lee H."/>
            <person name="Ka J.-O."/>
        </authorList>
    </citation>
    <scope>NUCLEOTIDE SEQUENCE [LARGE SCALE GENOMIC DNA]</scope>
    <source>
        <strain evidence="3">JJ-A5</strain>
    </source>
</reference>
<keyword evidence="3" id="KW-1185">Reference proteome</keyword>
<dbReference type="Pfam" id="PF08240">
    <property type="entry name" value="ADH_N"/>
    <property type="match status" value="1"/>
</dbReference>
<organism evidence="2 3">
    <name type="scientific">Tardibacter chloracetimidivorans</name>
    <dbReference type="NCBI Taxonomy" id="1921510"/>
    <lineage>
        <taxon>Bacteria</taxon>
        <taxon>Pseudomonadati</taxon>
        <taxon>Pseudomonadota</taxon>
        <taxon>Alphaproteobacteria</taxon>
        <taxon>Sphingomonadales</taxon>
        <taxon>Sphingomonadaceae</taxon>
        <taxon>Tardibacter</taxon>
    </lineage>
</organism>
<dbReference type="PANTHER" id="PTHR43677">
    <property type="entry name" value="SHORT-CHAIN DEHYDROGENASE/REDUCTASE"/>
    <property type="match status" value="1"/>
</dbReference>
<dbReference type="Proteomes" id="UP000182063">
    <property type="component" value="Chromosome"/>
</dbReference>
<dbReference type="PANTHER" id="PTHR43677:SF4">
    <property type="entry name" value="QUINONE OXIDOREDUCTASE-LIKE PROTEIN 2"/>
    <property type="match status" value="1"/>
</dbReference>
<gene>
    <name evidence="2" type="ORF">BSL82_04505</name>
</gene>
<evidence type="ECO:0000313" key="2">
    <source>
        <dbReference type="EMBL" id="API58662.1"/>
    </source>
</evidence>
<dbReference type="InterPro" id="IPR013154">
    <property type="entry name" value="ADH-like_N"/>
</dbReference>
<dbReference type="EMBL" id="CP018221">
    <property type="protein sequence ID" value="API58662.1"/>
    <property type="molecule type" value="Genomic_DNA"/>
</dbReference>
<dbReference type="InterPro" id="IPR013149">
    <property type="entry name" value="ADH-like_C"/>
</dbReference>
<dbReference type="SUPFAM" id="SSF50129">
    <property type="entry name" value="GroES-like"/>
    <property type="match status" value="1"/>
</dbReference>
<dbReference type="STRING" id="1921510.BSL82_04505"/>
<dbReference type="KEGG" id="sphj:BSL82_04505"/>
<dbReference type="CDD" id="cd08241">
    <property type="entry name" value="QOR1"/>
    <property type="match status" value="1"/>
</dbReference>
<dbReference type="InterPro" id="IPR011032">
    <property type="entry name" value="GroES-like_sf"/>
</dbReference>
<accession>A0A1L3ZSP9</accession>
<sequence length="322" mass="33629">MRCFVGDEFGSVDLYQLTDLPTPRPGSDEVRIRIAATALGFVDGLLVEGRYQLRPALPYVPGGEIAGVVDAVGSDVAGVSVGDRVAVWRLGGGLAEYIVVKANEVSIVPDELDLEIAAVMLLDFQTAHYALVARANLKKGETVLVLGAASGVGAAAVQLAAGSGANVIAAASTEAKRSLARRLGATTTVDSRGDLRSQMRDLVPSGVDVVVDPVGGTSSEAAFRSLAKYGRHLVIGFASGRIPSIPANLPLLKSGSLVGVDVRHFYTSDLDQARFALEALFGMMVTGILNPPSIQRFALHQSQLAIARTSDRDKAGKVVVVP</sequence>
<dbReference type="OrthoDB" id="4190732at2"/>
<dbReference type="GO" id="GO:0016491">
    <property type="term" value="F:oxidoreductase activity"/>
    <property type="evidence" value="ECO:0007669"/>
    <property type="project" value="InterPro"/>
</dbReference>
<feature type="domain" description="Enoyl reductase (ER)" evidence="1">
    <location>
        <begin position="10"/>
        <end position="320"/>
    </location>
</feature>
<dbReference type="Gene3D" id="3.40.50.720">
    <property type="entry name" value="NAD(P)-binding Rossmann-like Domain"/>
    <property type="match status" value="1"/>
</dbReference>
<dbReference type="SMART" id="SM00829">
    <property type="entry name" value="PKS_ER"/>
    <property type="match status" value="1"/>
</dbReference>